<gene>
    <name evidence="1" type="ORF">BC643_0815</name>
</gene>
<comment type="caution">
    <text evidence="1">The sequence shown here is derived from an EMBL/GenBank/DDBJ whole genome shotgun (WGS) entry which is preliminary data.</text>
</comment>
<name>A0A419W4V3_9BACT</name>
<dbReference type="EMBL" id="RAPN01000001">
    <property type="protein sequence ID" value="RKD90475.1"/>
    <property type="molecule type" value="Genomic_DNA"/>
</dbReference>
<organism evidence="1 2">
    <name type="scientific">Mangrovibacterium diazotrophicum</name>
    <dbReference type="NCBI Taxonomy" id="1261403"/>
    <lineage>
        <taxon>Bacteria</taxon>
        <taxon>Pseudomonadati</taxon>
        <taxon>Bacteroidota</taxon>
        <taxon>Bacteroidia</taxon>
        <taxon>Marinilabiliales</taxon>
        <taxon>Prolixibacteraceae</taxon>
        <taxon>Mangrovibacterium</taxon>
    </lineage>
</organism>
<dbReference type="RefSeq" id="WP_120271878.1">
    <property type="nucleotide sequence ID" value="NZ_RAPN01000001.1"/>
</dbReference>
<dbReference type="Proteomes" id="UP000283387">
    <property type="component" value="Unassembled WGS sequence"/>
</dbReference>
<dbReference type="InterPro" id="IPR011659">
    <property type="entry name" value="WD40"/>
</dbReference>
<dbReference type="OrthoDB" id="1117425at2"/>
<dbReference type="AlphaFoldDB" id="A0A419W4V3"/>
<keyword evidence="2" id="KW-1185">Reference proteome</keyword>
<sequence length="301" mass="34839">MKKEIFILALFLLVKSSFGQEFTNLYGDYLGQTPPGDTPEVFARGIVSDTLLQHSTIAISPDGNEVFWWSFYYGKQTKYFAKRMRRIDNRWTVPGLSAFLGEPLFSVDGKKLYFSSLQGPQYVERQETGWSEPKSLGIIEHFPEIKMVEFRSVTQNGTLYFNGYAEGYKFNMAIYRSELVDGQYTKPELLPSQINIPVDGMLNQTPYIAPDESYLIYCSRSFTPIDDQGDLYICFRNSDGSWADRIKLDESINTKGMERYPSVSPDGKYFFFNRHDPVYEEDIYWVSASFINRLREKIMGE</sequence>
<evidence type="ECO:0000313" key="2">
    <source>
        <dbReference type="Proteomes" id="UP000283387"/>
    </source>
</evidence>
<dbReference type="InterPro" id="IPR011042">
    <property type="entry name" value="6-blade_b-propeller_TolB-like"/>
</dbReference>
<dbReference type="Gene3D" id="2.120.10.30">
    <property type="entry name" value="TolB, C-terminal domain"/>
    <property type="match status" value="1"/>
</dbReference>
<proteinExistence type="predicted"/>
<dbReference type="Pfam" id="PF07676">
    <property type="entry name" value="PD40"/>
    <property type="match status" value="2"/>
</dbReference>
<dbReference type="SUPFAM" id="SSF82171">
    <property type="entry name" value="DPP6 N-terminal domain-like"/>
    <property type="match status" value="1"/>
</dbReference>
<reference evidence="1 2" key="1">
    <citation type="submission" date="2018-09" db="EMBL/GenBank/DDBJ databases">
        <title>Genomic Encyclopedia of Archaeal and Bacterial Type Strains, Phase II (KMG-II): from individual species to whole genera.</title>
        <authorList>
            <person name="Goeker M."/>
        </authorList>
    </citation>
    <scope>NUCLEOTIDE SEQUENCE [LARGE SCALE GENOMIC DNA]</scope>
    <source>
        <strain evidence="1 2">DSM 27148</strain>
    </source>
</reference>
<evidence type="ECO:0000313" key="1">
    <source>
        <dbReference type="EMBL" id="RKD90475.1"/>
    </source>
</evidence>
<accession>A0A419W4V3</accession>
<protein>
    <submittedName>
        <fullName evidence="1">WD40 repeat protein</fullName>
    </submittedName>
</protein>